<dbReference type="Proteomes" id="UP001016761">
    <property type="component" value="Unassembled WGS sequence"/>
</dbReference>
<sequence>MPFNGPRYEPSPDLPDGLSYCVQCGTVMVFHSQRDCPACTLNERLEKVEEQLDALEGDDETIAEHIVDSHEAIDDRLEDLERRLDRAERDIDIVDGGL</sequence>
<organism evidence="2 3">
    <name type="scientific">Haloterrigena gelatinilytica</name>
    <dbReference type="NCBI Taxonomy" id="2741724"/>
    <lineage>
        <taxon>Archaea</taxon>
        <taxon>Methanobacteriati</taxon>
        <taxon>Methanobacteriota</taxon>
        <taxon>Stenosarchaea group</taxon>
        <taxon>Halobacteria</taxon>
        <taxon>Halobacteriales</taxon>
        <taxon>Natrialbaceae</taxon>
        <taxon>Haloterrigena</taxon>
    </lineage>
</organism>
<comment type="caution">
    <text evidence="2">The sequence shown here is derived from an EMBL/GenBank/DDBJ whole genome shotgun (WGS) entry which is preliminary data.</text>
</comment>
<dbReference type="EMBL" id="JABUQZ010000001">
    <property type="protein sequence ID" value="NUC71733.1"/>
    <property type="molecule type" value="Genomic_DNA"/>
</dbReference>
<dbReference type="RefSeq" id="WP_174679720.1">
    <property type="nucleotide sequence ID" value="NZ_JABUQZ010000001.1"/>
</dbReference>
<accession>A0ABX2LBL7</accession>
<gene>
    <name evidence="2" type="ORF">HTZ84_05315</name>
</gene>
<evidence type="ECO:0000313" key="3">
    <source>
        <dbReference type="Proteomes" id="UP001016761"/>
    </source>
</evidence>
<keyword evidence="1" id="KW-0175">Coiled coil</keyword>
<evidence type="ECO:0000256" key="1">
    <source>
        <dbReference type="SAM" id="Coils"/>
    </source>
</evidence>
<evidence type="ECO:0000313" key="2">
    <source>
        <dbReference type="EMBL" id="NUC71733.1"/>
    </source>
</evidence>
<name>A0ABX2LBL7_9EURY</name>
<keyword evidence="3" id="KW-1185">Reference proteome</keyword>
<proteinExistence type="predicted"/>
<reference evidence="2 3" key="1">
    <citation type="submission" date="2020-06" db="EMBL/GenBank/DDBJ databases">
        <title>Haloterrigena sp. nov., an extremely halophilic archaeon isolated from a saline sediment.</title>
        <authorList>
            <person name="Liu B.-B."/>
        </authorList>
    </citation>
    <scope>NUCLEOTIDE SEQUENCE [LARGE SCALE GENOMIC DNA]</scope>
    <source>
        <strain evidence="2 3">SYSU A558-1</strain>
    </source>
</reference>
<protein>
    <submittedName>
        <fullName evidence="2">Uncharacterized protein</fullName>
    </submittedName>
</protein>
<feature type="coiled-coil region" evidence="1">
    <location>
        <begin position="70"/>
        <end position="97"/>
    </location>
</feature>